<proteinExistence type="predicted"/>
<gene>
    <name evidence="2" type="ORF">PG996_007776</name>
</gene>
<name>A0ABR1UZ78_9PEZI</name>
<keyword evidence="3" id="KW-1185">Reference proteome</keyword>
<feature type="compositionally biased region" description="Pro residues" evidence="1">
    <location>
        <begin position="64"/>
        <end position="79"/>
    </location>
</feature>
<accession>A0ABR1UZ78</accession>
<evidence type="ECO:0000313" key="2">
    <source>
        <dbReference type="EMBL" id="KAK8063124.1"/>
    </source>
</evidence>
<organism evidence="2 3">
    <name type="scientific">Apiospora saccharicola</name>
    <dbReference type="NCBI Taxonomy" id="335842"/>
    <lineage>
        <taxon>Eukaryota</taxon>
        <taxon>Fungi</taxon>
        <taxon>Dikarya</taxon>
        <taxon>Ascomycota</taxon>
        <taxon>Pezizomycotina</taxon>
        <taxon>Sordariomycetes</taxon>
        <taxon>Xylariomycetidae</taxon>
        <taxon>Amphisphaeriales</taxon>
        <taxon>Apiosporaceae</taxon>
        <taxon>Apiospora</taxon>
    </lineage>
</organism>
<feature type="region of interest" description="Disordered" evidence="1">
    <location>
        <begin position="58"/>
        <end position="86"/>
    </location>
</feature>
<reference evidence="2 3" key="1">
    <citation type="submission" date="2023-01" db="EMBL/GenBank/DDBJ databases">
        <title>Analysis of 21 Apiospora genomes using comparative genomics revels a genus with tremendous synthesis potential of carbohydrate active enzymes and secondary metabolites.</title>
        <authorList>
            <person name="Sorensen T."/>
        </authorList>
    </citation>
    <scope>NUCLEOTIDE SEQUENCE [LARGE SCALE GENOMIC DNA]</scope>
    <source>
        <strain evidence="2 3">CBS 83171</strain>
    </source>
</reference>
<dbReference type="Proteomes" id="UP001446871">
    <property type="component" value="Unassembled WGS sequence"/>
</dbReference>
<evidence type="ECO:0000313" key="3">
    <source>
        <dbReference type="Proteomes" id="UP001446871"/>
    </source>
</evidence>
<sequence length="100" mass="10663">MRPKYSQFSCVALAVWLMHHLEDRAPLRPPDQADMLTGRLNSTLANLAAVTLQTLRESSNLIGRPPPPFRSWARAPPPAATSATTVASCPTPGIGCSAPS</sequence>
<comment type="caution">
    <text evidence="2">The sequence shown here is derived from an EMBL/GenBank/DDBJ whole genome shotgun (WGS) entry which is preliminary data.</text>
</comment>
<dbReference type="EMBL" id="JAQQWM010000005">
    <property type="protein sequence ID" value="KAK8063124.1"/>
    <property type="molecule type" value="Genomic_DNA"/>
</dbReference>
<evidence type="ECO:0000256" key="1">
    <source>
        <dbReference type="SAM" id="MobiDB-lite"/>
    </source>
</evidence>
<protein>
    <submittedName>
        <fullName evidence="2">Uncharacterized protein</fullName>
    </submittedName>
</protein>